<evidence type="ECO:0000313" key="7">
    <source>
        <dbReference type="Proteomes" id="UP000198824"/>
    </source>
</evidence>
<dbReference type="InterPro" id="IPR011701">
    <property type="entry name" value="MFS"/>
</dbReference>
<evidence type="ECO:0000256" key="2">
    <source>
        <dbReference type="ARBA" id="ARBA00022989"/>
    </source>
</evidence>
<evidence type="ECO:0000256" key="1">
    <source>
        <dbReference type="ARBA" id="ARBA00022692"/>
    </source>
</evidence>
<feature type="domain" description="Major facilitator superfamily (MFS) profile" evidence="5">
    <location>
        <begin position="1"/>
        <end position="380"/>
    </location>
</feature>
<dbReference type="GO" id="GO:0022857">
    <property type="term" value="F:transmembrane transporter activity"/>
    <property type="evidence" value="ECO:0007669"/>
    <property type="project" value="InterPro"/>
</dbReference>
<evidence type="ECO:0000313" key="6">
    <source>
        <dbReference type="EMBL" id="SFR90881.1"/>
    </source>
</evidence>
<dbReference type="PROSITE" id="PS50850">
    <property type="entry name" value="MFS"/>
    <property type="match status" value="1"/>
</dbReference>
<dbReference type="InterPro" id="IPR050327">
    <property type="entry name" value="Proton-linked_MCT"/>
</dbReference>
<feature type="transmembrane region" description="Helical" evidence="4">
    <location>
        <begin position="37"/>
        <end position="60"/>
    </location>
</feature>
<feature type="transmembrane region" description="Helical" evidence="4">
    <location>
        <begin position="93"/>
        <end position="115"/>
    </location>
</feature>
<name>A0A1I6KI47_9SPHN</name>
<accession>A0A1I6KI47</accession>
<feature type="transmembrane region" description="Helical" evidence="4">
    <location>
        <begin position="154"/>
        <end position="175"/>
    </location>
</feature>
<dbReference type="InterPro" id="IPR020846">
    <property type="entry name" value="MFS_dom"/>
</dbReference>
<feature type="transmembrane region" description="Helical" evidence="4">
    <location>
        <begin position="204"/>
        <end position="227"/>
    </location>
</feature>
<dbReference type="AlphaFoldDB" id="A0A1I6KI47"/>
<organism evidence="6 7">
    <name type="scientific">Sphingomonas jatrophae</name>
    <dbReference type="NCBI Taxonomy" id="1166337"/>
    <lineage>
        <taxon>Bacteria</taxon>
        <taxon>Pseudomonadati</taxon>
        <taxon>Pseudomonadota</taxon>
        <taxon>Alphaproteobacteria</taxon>
        <taxon>Sphingomonadales</taxon>
        <taxon>Sphingomonadaceae</taxon>
        <taxon>Sphingomonas</taxon>
    </lineage>
</organism>
<keyword evidence="7" id="KW-1185">Reference proteome</keyword>
<dbReference type="Proteomes" id="UP000198824">
    <property type="component" value="Unassembled WGS sequence"/>
</dbReference>
<feature type="transmembrane region" description="Helical" evidence="4">
    <location>
        <begin position="67"/>
        <end position="87"/>
    </location>
</feature>
<keyword evidence="2 4" id="KW-1133">Transmembrane helix</keyword>
<evidence type="ECO:0000259" key="5">
    <source>
        <dbReference type="PROSITE" id="PS50850"/>
    </source>
</evidence>
<reference evidence="6 7" key="1">
    <citation type="submission" date="2016-10" db="EMBL/GenBank/DDBJ databases">
        <authorList>
            <person name="de Groot N.N."/>
        </authorList>
    </citation>
    <scope>NUCLEOTIDE SEQUENCE [LARGE SCALE GENOMIC DNA]</scope>
    <source>
        <strain evidence="6 7">S5-249</strain>
    </source>
</reference>
<feature type="transmembrane region" description="Helical" evidence="4">
    <location>
        <begin position="328"/>
        <end position="350"/>
    </location>
</feature>
<dbReference type="Pfam" id="PF07690">
    <property type="entry name" value="MFS_1"/>
    <property type="match status" value="1"/>
</dbReference>
<dbReference type="InterPro" id="IPR036259">
    <property type="entry name" value="MFS_trans_sf"/>
</dbReference>
<feature type="transmembrane region" description="Helical" evidence="4">
    <location>
        <begin position="294"/>
        <end position="316"/>
    </location>
</feature>
<dbReference type="STRING" id="1166337.SAMN05192580_1764"/>
<protein>
    <submittedName>
        <fullName evidence="6">Cyanate permease</fullName>
    </submittedName>
</protein>
<sequence length="395" mass="39500">MAVRAFLCQNVAIGCAFGAFGISVLPMQAQFDVSRGLATLGLPLVVLSMGLTGPLSAAAIARIGLRATMLTGIVVSALGYLAIAFAPSMAVVLAAYALPIGIGLALFGSLPASVLAGNWFQPDPGRAIGFVNMPVLMMLAPLAGLPVIEAGGVRALFFALAGAHLLLLPAAWGIVERPGVCVERGQATRAAPAISARALLRQPLFWTIVAGGGALNAVGITASANLVPLVREMGATAMAASVTATFYGLASISGALFAGMLCDRLGGLRTLTLLALGISASWLALLVAGASRAALPAGVLLGLWGAGVFPAINVLAAHLYGAASLPRVLGLFGVCTLPLTFCLPPLAGVLHDASGGYPSVEAAIAAVGALLAILFFAAGRLAGRRPAHGGEAMAA</sequence>
<feature type="transmembrane region" description="Helical" evidence="4">
    <location>
        <begin position="270"/>
        <end position="288"/>
    </location>
</feature>
<gene>
    <name evidence="6" type="ORF">SAMN05192580_1764</name>
</gene>
<feature type="transmembrane region" description="Helical" evidence="4">
    <location>
        <begin position="7"/>
        <end position="25"/>
    </location>
</feature>
<dbReference type="SUPFAM" id="SSF103473">
    <property type="entry name" value="MFS general substrate transporter"/>
    <property type="match status" value="1"/>
</dbReference>
<evidence type="ECO:0000256" key="3">
    <source>
        <dbReference type="ARBA" id="ARBA00023136"/>
    </source>
</evidence>
<feature type="transmembrane region" description="Helical" evidence="4">
    <location>
        <begin position="127"/>
        <end position="148"/>
    </location>
</feature>
<dbReference type="PANTHER" id="PTHR11360">
    <property type="entry name" value="MONOCARBOXYLATE TRANSPORTER"/>
    <property type="match status" value="1"/>
</dbReference>
<evidence type="ECO:0000256" key="4">
    <source>
        <dbReference type="SAM" id="Phobius"/>
    </source>
</evidence>
<dbReference type="PROSITE" id="PS51257">
    <property type="entry name" value="PROKAR_LIPOPROTEIN"/>
    <property type="match status" value="1"/>
</dbReference>
<keyword evidence="1 4" id="KW-0812">Transmembrane</keyword>
<keyword evidence="3 4" id="KW-0472">Membrane</keyword>
<dbReference type="OrthoDB" id="5719306at2"/>
<dbReference type="Gene3D" id="1.20.1250.20">
    <property type="entry name" value="MFS general substrate transporter like domains"/>
    <property type="match status" value="2"/>
</dbReference>
<proteinExistence type="predicted"/>
<feature type="transmembrane region" description="Helical" evidence="4">
    <location>
        <begin position="362"/>
        <end position="383"/>
    </location>
</feature>
<dbReference type="EMBL" id="FOZG01000001">
    <property type="protein sequence ID" value="SFR90881.1"/>
    <property type="molecule type" value="Genomic_DNA"/>
</dbReference>
<dbReference type="PANTHER" id="PTHR11360:SF284">
    <property type="entry name" value="EG:103B4.3 PROTEIN-RELATED"/>
    <property type="match status" value="1"/>
</dbReference>
<feature type="transmembrane region" description="Helical" evidence="4">
    <location>
        <begin position="233"/>
        <end position="258"/>
    </location>
</feature>